<feature type="non-terminal residue" evidence="1">
    <location>
        <position position="1"/>
    </location>
</feature>
<sequence length="90" mass="10563">QKLMSEIEKTVGPIIVRHIGHRDDATKKRRDWIIKQVSKEMLKRESERVDFNFTLTEKGAKRVTDYADAFIKRKCAKEPKDLWKGYDGSP</sequence>
<gene>
    <name evidence="1" type="ORF">GCK32_013400</name>
</gene>
<keyword evidence="2" id="KW-1185">Reference proteome</keyword>
<protein>
    <submittedName>
        <fullName evidence="1">Uncharacterized protein</fullName>
    </submittedName>
</protein>
<dbReference type="Proteomes" id="UP001331761">
    <property type="component" value="Unassembled WGS sequence"/>
</dbReference>
<accession>A0AAN8IN15</accession>
<evidence type="ECO:0000313" key="2">
    <source>
        <dbReference type="Proteomes" id="UP001331761"/>
    </source>
</evidence>
<organism evidence="1 2">
    <name type="scientific">Trichostrongylus colubriformis</name>
    <name type="common">Black scour worm</name>
    <dbReference type="NCBI Taxonomy" id="6319"/>
    <lineage>
        <taxon>Eukaryota</taxon>
        <taxon>Metazoa</taxon>
        <taxon>Ecdysozoa</taxon>
        <taxon>Nematoda</taxon>
        <taxon>Chromadorea</taxon>
        <taxon>Rhabditida</taxon>
        <taxon>Rhabditina</taxon>
        <taxon>Rhabditomorpha</taxon>
        <taxon>Strongyloidea</taxon>
        <taxon>Trichostrongylidae</taxon>
        <taxon>Trichostrongylus</taxon>
    </lineage>
</organism>
<name>A0AAN8IN15_TRICO</name>
<evidence type="ECO:0000313" key="1">
    <source>
        <dbReference type="EMBL" id="KAK5979531.1"/>
    </source>
</evidence>
<comment type="caution">
    <text evidence="1">The sequence shown here is derived from an EMBL/GenBank/DDBJ whole genome shotgun (WGS) entry which is preliminary data.</text>
</comment>
<reference evidence="1 2" key="1">
    <citation type="submission" date="2019-10" db="EMBL/GenBank/DDBJ databases">
        <title>Assembly and Annotation for the nematode Trichostrongylus colubriformis.</title>
        <authorList>
            <person name="Martin J."/>
        </authorList>
    </citation>
    <scope>NUCLEOTIDE SEQUENCE [LARGE SCALE GENOMIC DNA]</scope>
    <source>
        <strain evidence="1">G859</strain>
        <tissue evidence="1">Whole worm</tissue>
    </source>
</reference>
<dbReference type="AlphaFoldDB" id="A0AAN8IN15"/>
<proteinExistence type="predicted"/>
<dbReference type="EMBL" id="WIXE01008275">
    <property type="protein sequence ID" value="KAK5979531.1"/>
    <property type="molecule type" value="Genomic_DNA"/>
</dbReference>